<feature type="compositionally biased region" description="Basic and acidic residues" evidence="10">
    <location>
        <begin position="2134"/>
        <end position="2155"/>
    </location>
</feature>
<name>A0ABM5ABK4_VULVU</name>
<dbReference type="RefSeq" id="XP_072612167.1">
    <property type="nucleotide sequence ID" value="XM_072756066.1"/>
</dbReference>
<evidence type="ECO:0000256" key="2">
    <source>
        <dbReference type="ARBA" id="ARBA00004370"/>
    </source>
</evidence>
<feature type="repeat" description="ANK" evidence="9">
    <location>
        <begin position="704"/>
        <end position="736"/>
    </location>
</feature>
<evidence type="ECO:0000313" key="13">
    <source>
        <dbReference type="Proteomes" id="UP001652641"/>
    </source>
</evidence>
<dbReference type="InterPro" id="IPR051165">
    <property type="entry name" value="Multifunctional_ANK_Repeat"/>
</dbReference>
<feature type="region of interest" description="Disordered" evidence="10">
    <location>
        <begin position="3818"/>
        <end position="3869"/>
    </location>
</feature>
<feature type="domain" description="ZU5" evidence="12">
    <location>
        <begin position="1167"/>
        <end position="1314"/>
    </location>
</feature>
<feature type="region of interest" description="Disordered" evidence="10">
    <location>
        <begin position="2396"/>
        <end position="2452"/>
    </location>
</feature>
<feature type="domain" description="Death" evidence="11">
    <location>
        <begin position="3664"/>
        <end position="3748"/>
    </location>
</feature>
<feature type="compositionally biased region" description="Basic and acidic residues" evidence="10">
    <location>
        <begin position="2516"/>
        <end position="2526"/>
    </location>
</feature>
<dbReference type="PROSITE" id="PS50297">
    <property type="entry name" value="ANK_REP_REGION"/>
    <property type="match status" value="21"/>
</dbReference>
<feature type="compositionally biased region" description="Polar residues" evidence="10">
    <location>
        <begin position="2725"/>
        <end position="2735"/>
    </location>
</feature>
<proteinExistence type="predicted"/>
<dbReference type="Pfam" id="PF00791">
    <property type="entry name" value="ZU5"/>
    <property type="match status" value="1"/>
</dbReference>
<protein>
    <submittedName>
        <fullName evidence="14">Ankyrin-3 isoform X9</fullName>
    </submittedName>
</protein>
<feature type="compositionally biased region" description="Acidic residues" evidence="10">
    <location>
        <begin position="2409"/>
        <end position="2418"/>
    </location>
</feature>
<feature type="compositionally biased region" description="Polar residues" evidence="10">
    <location>
        <begin position="3398"/>
        <end position="3423"/>
    </location>
</feature>
<feature type="repeat" description="ANK" evidence="9">
    <location>
        <begin position="605"/>
        <end position="637"/>
    </location>
</feature>
<dbReference type="Pfam" id="PF00531">
    <property type="entry name" value="Death"/>
    <property type="match status" value="1"/>
</dbReference>
<keyword evidence="13" id="KW-1185">Reference proteome</keyword>
<feature type="repeat" description="ANK" evidence="9">
    <location>
        <begin position="275"/>
        <end position="307"/>
    </location>
</feature>
<feature type="region of interest" description="Disordered" evidence="10">
    <location>
        <begin position="2606"/>
        <end position="2765"/>
    </location>
</feature>
<dbReference type="Gene3D" id="2.60.220.30">
    <property type="match status" value="2"/>
</dbReference>
<dbReference type="InterPro" id="IPR000488">
    <property type="entry name" value="Death_dom"/>
</dbReference>
<accession>A0ABM5ABK4</accession>
<feature type="repeat" description="ANK" evidence="9">
    <location>
        <begin position="407"/>
        <end position="439"/>
    </location>
</feature>
<organism evidence="13 14">
    <name type="scientific">Vulpes vulpes</name>
    <name type="common">Red fox</name>
    <dbReference type="NCBI Taxonomy" id="9627"/>
    <lineage>
        <taxon>Eukaryota</taxon>
        <taxon>Metazoa</taxon>
        <taxon>Chordata</taxon>
        <taxon>Craniata</taxon>
        <taxon>Vertebrata</taxon>
        <taxon>Euteleostomi</taxon>
        <taxon>Mammalia</taxon>
        <taxon>Eutheria</taxon>
        <taxon>Laurasiatheria</taxon>
        <taxon>Carnivora</taxon>
        <taxon>Caniformia</taxon>
        <taxon>Canidae</taxon>
        <taxon>Vulpes</taxon>
    </lineage>
</organism>
<evidence type="ECO:0000259" key="12">
    <source>
        <dbReference type="PROSITE" id="PS51145"/>
    </source>
</evidence>
<feature type="repeat" description="ANK" evidence="9">
    <location>
        <begin position="770"/>
        <end position="802"/>
    </location>
</feature>
<dbReference type="PRINTS" id="PR01415">
    <property type="entry name" value="ANKYRIN"/>
</dbReference>
<dbReference type="Pfam" id="PF17809">
    <property type="entry name" value="UPA_2"/>
    <property type="match status" value="1"/>
</dbReference>
<feature type="compositionally biased region" description="Acidic residues" evidence="10">
    <location>
        <begin position="3430"/>
        <end position="3449"/>
    </location>
</feature>
<feature type="repeat" description="ANK" evidence="9">
    <location>
        <begin position="539"/>
        <end position="571"/>
    </location>
</feature>
<dbReference type="InterPro" id="IPR000906">
    <property type="entry name" value="ZU5_dom"/>
</dbReference>
<dbReference type="Pfam" id="PF12796">
    <property type="entry name" value="Ank_2"/>
    <property type="match status" value="8"/>
</dbReference>
<feature type="compositionally biased region" description="Polar residues" evidence="10">
    <location>
        <begin position="2426"/>
        <end position="2436"/>
    </location>
</feature>
<dbReference type="Pfam" id="PF00023">
    <property type="entry name" value="Ank"/>
    <property type="match status" value="2"/>
</dbReference>
<dbReference type="Gene3D" id="2.60.40.2660">
    <property type="match status" value="1"/>
</dbReference>
<feature type="repeat" description="ANK" evidence="9">
    <location>
        <begin position="506"/>
        <end position="538"/>
    </location>
</feature>
<feature type="compositionally biased region" description="Basic and acidic residues" evidence="10">
    <location>
        <begin position="3363"/>
        <end position="3391"/>
    </location>
</feature>
<feature type="repeat" description="ANK" evidence="9">
    <location>
        <begin position="638"/>
        <end position="670"/>
    </location>
</feature>
<feature type="compositionally biased region" description="Basic and acidic residues" evidence="10">
    <location>
        <begin position="2664"/>
        <end position="2685"/>
    </location>
</feature>
<feature type="repeat" description="ANK" evidence="9">
    <location>
        <begin position="374"/>
        <end position="406"/>
    </location>
</feature>
<feature type="region of interest" description="Disordered" evidence="10">
    <location>
        <begin position="1538"/>
        <end position="1557"/>
    </location>
</feature>
<feature type="domain" description="ZU5" evidence="12">
    <location>
        <begin position="1010"/>
        <end position="1165"/>
    </location>
</feature>
<dbReference type="Pfam" id="PF13637">
    <property type="entry name" value="Ank_4"/>
    <property type="match status" value="1"/>
</dbReference>
<dbReference type="InterPro" id="IPR011029">
    <property type="entry name" value="DEATH-like_dom_sf"/>
</dbReference>
<dbReference type="PROSITE" id="PS51145">
    <property type="entry name" value="ZU5"/>
    <property type="match status" value="2"/>
</dbReference>
<dbReference type="SUPFAM" id="SSF48403">
    <property type="entry name" value="Ankyrin repeat"/>
    <property type="match status" value="3"/>
</dbReference>
<feature type="repeat" description="ANK" evidence="9">
    <location>
        <begin position="440"/>
        <end position="472"/>
    </location>
</feature>
<keyword evidence="6 9" id="KW-0040">ANK repeat</keyword>
<evidence type="ECO:0000256" key="6">
    <source>
        <dbReference type="ARBA" id="ARBA00023043"/>
    </source>
</evidence>
<evidence type="ECO:0000256" key="10">
    <source>
        <dbReference type="SAM" id="MobiDB-lite"/>
    </source>
</evidence>
<feature type="repeat" description="ANK" evidence="9">
    <location>
        <begin position="242"/>
        <end position="274"/>
    </location>
</feature>
<feature type="repeat" description="ANK" evidence="9">
    <location>
        <begin position="172"/>
        <end position="195"/>
    </location>
</feature>
<feature type="repeat" description="ANK" evidence="9">
    <location>
        <begin position="308"/>
        <end position="340"/>
    </location>
</feature>
<keyword evidence="7" id="KW-0472">Membrane</keyword>
<evidence type="ECO:0000259" key="11">
    <source>
        <dbReference type="PROSITE" id="PS50017"/>
    </source>
</evidence>
<dbReference type="PROSITE" id="PS50017">
    <property type="entry name" value="DEATH_DOMAIN"/>
    <property type="match status" value="1"/>
</dbReference>
<reference evidence="14" key="1">
    <citation type="submission" date="2025-08" db="UniProtKB">
        <authorList>
            <consortium name="RefSeq"/>
        </authorList>
    </citation>
    <scope>IDENTIFICATION</scope>
    <source>
        <tissue evidence="14">Cell line</tissue>
    </source>
</reference>
<gene>
    <name evidence="14" type="primary">ANK3</name>
</gene>
<dbReference type="InterPro" id="IPR037971">
    <property type="entry name" value="Ank3_Death"/>
</dbReference>
<feature type="compositionally biased region" description="Polar residues" evidence="10">
    <location>
        <begin position="2156"/>
        <end position="2165"/>
    </location>
</feature>
<feature type="compositionally biased region" description="Pro residues" evidence="10">
    <location>
        <begin position="2204"/>
        <end position="2216"/>
    </location>
</feature>
<dbReference type="PROSITE" id="PS50088">
    <property type="entry name" value="ANK_REPEAT"/>
    <property type="match status" value="21"/>
</dbReference>
<feature type="repeat" description="ANK" evidence="9">
    <location>
        <begin position="671"/>
        <end position="703"/>
    </location>
</feature>
<feature type="region of interest" description="Disordered" evidence="10">
    <location>
        <begin position="2493"/>
        <end position="2526"/>
    </location>
</feature>
<feature type="compositionally biased region" description="Basic and acidic residues" evidence="10">
    <location>
        <begin position="3911"/>
        <end position="3921"/>
    </location>
</feature>
<dbReference type="SUPFAM" id="SSF47986">
    <property type="entry name" value="DEATH domain"/>
    <property type="match status" value="1"/>
</dbReference>
<feature type="region of interest" description="Disordered" evidence="10">
    <location>
        <begin position="2956"/>
        <end position="3022"/>
    </location>
</feature>
<feature type="repeat" description="ANK" evidence="9">
    <location>
        <begin position="73"/>
        <end position="105"/>
    </location>
</feature>
<feature type="region of interest" description="Disordered" evidence="10">
    <location>
        <begin position="3565"/>
        <end position="3627"/>
    </location>
</feature>
<feature type="repeat" description="ANK" evidence="9">
    <location>
        <begin position="341"/>
        <end position="373"/>
    </location>
</feature>
<feature type="repeat" description="ANK" evidence="9">
    <location>
        <begin position="737"/>
        <end position="769"/>
    </location>
</feature>
<feature type="compositionally biased region" description="Polar residues" evidence="10">
    <location>
        <begin position="3173"/>
        <end position="3205"/>
    </location>
</feature>
<feature type="compositionally biased region" description="Basic and acidic residues" evidence="10">
    <location>
        <begin position="3570"/>
        <end position="3596"/>
    </location>
</feature>
<dbReference type="InterPro" id="IPR002110">
    <property type="entry name" value="Ankyrin_rpt"/>
</dbReference>
<evidence type="ECO:0000256" key="4">
    <source>
        <dbReference type="ARBA" id="ARBA00022553"/>
    </source>
</evidence>
<evidence type="ECO:0000256" key="3">
    <source>
        <dbReference type="ARBA" id="ARBA00022490"/>
    </source>
</evidence>
<feature type="region of interest" description="Disordered" evidence="10">
    <location>
        <begin position="2319"/>
        <end position="2342"/>
    </location>
</feature>
<evidence type="ECO:0000256" key="5">
    <source>
        <dbReference type="ARBA" id="ARBA00022737"/>
    </source>
</evidence>
<dbReference type="SMART" id="SM00005">
    <property type="entry name" value="DEATH"/>
    <property type="match status" value="1"/>
</dbReference>
<feature type="region of interest" description="Disordered" evidence="10">
    <location>
        <begin position="3315"/>
        <end position="3531"/>
    </location>
</feature>
<feature type="region of interest" description="Disordered" evidence="10">
    <location>
        <begin position="1"/>
        <end position="44"/>
    </location>
</feature>
<feature type="region of interest" description="Disordered" evidence="10">
    <location>
        <begin position="3052"/>
        <end position="3089"/>
    </location>
</feature>
<comment type="subcellular location">
    <subcellularLocation>
        <location evidence="1">Cytoplasm</location>
        <location evidence="1">Cytoskeleton</location>
    </subcellularLocation>
    <subcellularLocation>
        <location evidence="2">Membrane</location>
    </subcellularLocation>
</comment>
<feature type="repeat" description="ANK" evidence="9">
    <location>
        <begin position="572"/>
        <end position="604"/>
    </location>
</feature>
<evidence type="ECO:0000256" key="8">
    <source>
        <dbReference type="ARBA" id="ARBA00023212"/>
    </source>
</evidence>
<feature type="compositionally biased region" description="Basic and acidic residues" evidence="10">
    <location>
        <begin position="2692"/>
        <end position="2712"/>
    </location>
</feature>
<keyword evidence="4" id="KW-0597">Phosphoprotein</keyword>
<dbReference type="InterPro" id="IPR040745">
    <property type="entry name" value="Ankyrin_UPA"/>
</dbReference>
<dbReference type="CDD" id="cd08803">
    <property type="entry name" value="Death_ank3"/>
    <property type="match status" value="1"/>
</dbReference>
<dbReference type="PANTHER" id="PTHR24123">
    <property type="entry name" value="ANKYRIN REPEAT-CONTAINING"/>
    <property type="match status" value="1"/>
</dbReference>
<dbReference type="Proteomes" id="UP001652641">
    <property type="component" value="Chromosome 4"/>
</dbReference>
<feature type="compositionally biased region" description="Basic and acidic residues" evidence="10">
    <location>
        <begin position="3486"/>
        <end position="3502"/>
    </location>
</feature>
<dbReference type="InterPro" id="IPR036770">
    <property type="entry name" value="Ankyrin_rpt-contain_sf"/>
</dbReference>
<dbReference type="Gene3D" id="1.10.533.10">
    <property type="entry name" value="Death Domain, Fas"/>
    <property type="match status" value="1"/>
</dbReference>
<feature type="repeat" description="ANK" evidence="9">
    <location>
        <begin position="139"/>
        <end position="171"/>
    </location>
</feature>
<keyword evidence="3" id="KW-0963">Cytoplasm</keyword>
<feature type="region of interest" description="Disordered" evidence="10">
    <location>
        <begin position="3897"/>
        <end position="3952"/>
    </location>
</feature>
<feature type="region of interest" description="Disordered" evidence="10">
    <location>
        <begin position="2125"/>
        <end position="2179"/>
    </location>
</feature>
<dbReference type="PANTHER" id="PTHR24123:SF74">
    <property type="entry name" value="ANKYRIN 3"/>
    <property type="match status" value="1"/>
</dbReference>
<sequence length="3952" mass="434443">MAHAASQLKKNRDLEINAEEETEKKRKHRKRSRDRKKKSDANASYLRAARAGHLEKALDYIKNGVDINICNQNGLNALHLASKEGHVEVVSELLQREANVDAATKKGNTALHIASLAGQAEVVKVLVTNGANVNAQSQNGFTPLYMAAQENHLEVVKFLLDNGASQSLATEDGFTPLAVALQQGHDQVVSLLLENDTKGKVRLPALHIAARKDDTKAAALLLQNDNNADIESKMVVNRTTESGFTPLHIAAHYGNINVATLLLNRAAAVDFTARNDITPLHVASKRGNANMVKLLLDRGAKIDAKTRDGLTPLHCGARSGHEQVVEMLLDRAAPILSKTKNGLSPLHMATQGDHLNCVQLLLQHNVPVDDVTNDYLTALHVAAHCGHYKVAKVLLDKKANPNAKALNGFTPLHIACKKNRIKVMELLLKHGASIQAVTESGLTPIHVAAFMGHVNIVSQLMHHGASPNTTNVRGETALHMAARSGQAEVVRYLVQDGAQVEAKAKDDQTPLHISARLGKADIVQQLLQQGASPNAATTSGYTPLHLSAREGHEDVAAFLLDHGASLSITTKKGFTPLHVAAKYGKLEVANLLLQKSASPDAAGKSGLTPLHVAAHYDNQKVALLLLDQGASPHAAAKNGYTPLHIAAKKNQMDIATTLLEYGADANAVTRQGIASVHLAAQEGHVDMVSLLLGRNANVNLSNKSGLTPLHLAAQEDRVNVAEVLVNQGANVDAQTKMGYTPLHVGCHYGNIKIVNFLLQHSAKVNARTKNGYTPLHQAAQQGHTHIINVLLQNNASPNELTVNGNTALAIARRLGYISVVDTLKVVTEETMTTTTIIEKHKMNVPETMNEVLDMSDDEVRKANAPEMLSDGDYISDVEEGDRCTWYKIPKVQEFTVKSEDAMTGDTDKYLGPQDLKELGDDSLPAEGYMGFSLGARSASLRSFSSDRSYTLNRSSYARDSMMIEELLVPSKEQHLTFTREFDSDSLRHYSWAADTLDNVNLVSSPVHSGFLVSFMVDARGGSMRGSRHHGMRIIIPPRKCTAPTRITCRLVKRHKLANPPPMVEGEGLASRLVEMGPAGAQFLGPVIVEIPHFGSMRGKERELIVLRSENGETWKEHQFDSKNEDLTELLNGMDEELDSPEELGKKRICRIITKDFPQYFAVVSRIKQESNQIGPEGGILSSTTVPLVQASFPEGALTKRIRVGLQAQPVPDEIVKKILGNKATFSPIVTVEPRRRKFHKPITMSIPVPPPSGEGGVNGYQGDSTPNLRLLCSITGGTSPAQWEDITGTTPLTFIKDCVSFTTNVSARFWLADCHQVLETVGLATQLYRELICVPYMAKFVVFAKMNDPVESSLRCFCMTDDKVDKTLEQQENFEEVARSKDIEVLEGKPIYVDCYGNLAPLTKGGQQLVFNFYAFKENRLPFSIKIRDTSQEPCGRLSFLKEPKTTKGLPQTAVCNLNITLPAHKKAEKADRRQSFASLALRKRYSYLTEPGMKTVERSAGATRSLPTTYSYKPFFSTRPYQSWTTAPITVPGPAKSGFTSLSSSSSNTPSASPLKSIWSVSTPSPIKSTLGASTTSSVKSISDVASPIRSFRTISSPIKTVVSQSPYNIQVSSGTLVRAPTVPEASPLKGLASNSTFSSRTSPVTTAGSLLERSSITMTPPASPKSNIHMYSSSLPFKSIITSAAPLISSPLKSVLSPAKSAVDVISSAKVTMASSLSSPVKQIPGHAEVALVNGSISPLKYPSSSTLINGCKATATLQEKISTATNSVSSVVNAATDTVEKVLSTTTAMPFSPLRSYVSPTPSAFQSLRTPPASALYTSLGSSISATTSSVTSSIITVPVYSVVNVLPEPALKKLPDSSSLTKSAAALLSPVKTLTTETRPQSHVSRTSSPLKSSLFLAPSALKLSTPSSLSSSQEILKDVAEMKEDLMRMTAILQTDVPEEKPFQPELPKEGRIDDEEPFKIVEKVKEDLVKVSEILKKDVCVDNKGPLKSPKSDKGLSPEDDWIEFSSEEIREARQQATVSHSPSLPERVQVKAKAASEKDYNLTKVIDYLTNDIGSSSLTNLKYKFEDAKKDGEERQKRILKPAIALQEHKLKMPPASMRPSTSEKELCKMADSFFGTDTILESPDDFSQHDQDKSPLSDSGFETRSEKTPSAPQSAESTGPKPLFHEVPIPPVITETRTEVVHVIRSYEPSAGDAPPGQPEEPVSPKPSPTFTELEPKPTASSIKDKVKAFQMKANGEDDDHSRVLSKGMRVKEETHITTTTRMVYHSPPGSEGASERIEETMSVHDIMKAFQSGRDPSKELAGLFEHKSAVPPDVHKSAAETAAQHAEKDNQMKPKLERVIEVHIEKGNQAEPTEVIIRETKKHPEKEMYVYQKDLSRGDINLKDFLPEKHDAFPCPEEQGQQEEEELTAEESLPSYLESSRVNTPVSQEEDSRPSSAQLISDDSYKTLKLLSQHSIEYHDDELSELRGESYRFAEKMLLSEKLDVSHSDTEESVTDHAGPPSSELQGSDKRPREKVVTAPKKEILSKIYKDVSENGVGKVSKDEHFDKVTVLHYSGDVSSPKHAMWMRFAEDRLDRGREKLIYEDRVDRTVKEAEEKLTQVSQFFRDKTEKLNDELQSPEKKPRPRNGKEYSSQSSTTSSPEKVLLTELLASNDEWVKARQHGHDGQGFPKADEKASSLPSSPEKKMLSPQPEDSKSPEEARESISQSKAPEGPQSGFQLKQSKLSSIRLKFEQGAQAKSKDVSQEDRKLEGQSRIPIKKIQESKLPVYQVFAREKQQKAVDLSDESASVQNDVMVLKAKDEPAQSNEILVNDSGPEDVKAQRTEMSSKAVPDYFSEQQAKDLACHVTSELATKGPWDKKVFRTWESAGATNNKSQKEKLSHVLVHDVRENHIGHPESKIVDQRNEFMSVTEREHKLLTNGSLSEIKEMTVKSPSKKVLYREYVVKEGERPGGSLEQPPRRSESSAVSHIPVRAAEGRRMLPSDVPDGLCEQSTFPPHELSQKLPQPSMSKETVEMQHFNSIEDEKVTYSEISKVSKRQSYVGLCPPLDDTETSPTKSPDSLEFSPGKESPSSDVFEHSPLDGLERVAPLAQTEGGKDIKTLPVYVSFVQVGKQYEKEIQQGSVKKIISQECKTVQETRGTFYTTRQQKQPPSPQGSPEDDTLEQVSFLDSSGKSPLTPETPSSEEVSYEFTSKTPDSLIAFIPGKPSPIPEVSEESEEEDQAKSASLKQTTVEEAAVERETPTDVSKDSSQRPKSNRVAYIEFPPPPPLDADQMEPDKKHHYLPEREVDMIEVSLQDEHDKYQLAEPVIRVQPPSPVPPGADVSDSSDDESIYQPVPVKKYTFKLKEVDDEQKEMTKSKAPADKPSNQKDLDSNESGKDNEFGLGLDSPQNETAQNGNNDQSITECSIATTAEFSHDTDATEIDSLDGYDLQDEDDGLTESDSKLPSQTMEIKKDVWNTEGILKPADRSFSQSKLEVIEEEGRMGPDEDKPPSKISSSEKTPDKTDQKSGAQFFTLEGRHPDRSVFPDTYFSYKVDEEFATPFKTVATKGLDFDPWSNNRGDDEVFDGKSREDETKPFGLAVEDRSPATTPDTTPARTPTDESTPTSEPNPFPFHEGKMFEMTRSGAIDMSKRDFVEERLQFFQIGPQSPCERTDIRMAIVADHLGLSWTELARELNFSVDEINQIRVENPNSLISQSFMLLKKWVTRDGKNATTDALTSVLTKINRIDIVTLLEGPIFDYGNISGTRSFADENNVFHDPVDGWQNETSSGNLESPAQARRITGGLLERLDDSPDQCRDSITSYLKGEPGKFEANGSHPEVTPETKTKSYFPESQNDVGKQSAKETLKPKIHASGRVEEPASSLAVYQKALEETSKFVIEEPKPCVPVSMKKMSRTPPADGKPKLNLHEEEGSSGSEQKQGEGYKVKTTKKEIRHVEKKSHS</sequence>
<feature type="compositionally biased region" description="Basic and acidic residues" evidence="10">
    <location>
        <begin position="2748"/>
        <end position="2761"/>
    </location>
</feature>
<feature type="repeat" description="ANK" evidence="9">
    <location>
        <begin position="473"/>
        <end position="505"/>
    </location>
</feature>
<evidence type="ECO:0000256" key="1">
    <source>
        <dbReference type="ARBA" id="ARBA00004245"/>
    </source>
</evidence>
<evidence type="ECO:0000256" key="9">
    <source>
        <dbReference type="PROSITE-ProRule" id="PRU00023"/>
    </source>
</evidence>
<feature type="compositionally biased region" description="Basic and acidic residues" evidence="10">
    <location>
        <begin position="3929"/>
        <end position="3945"/>
    </location>
</feature>
<dbReference type="Gene3D" id="1.25.40.20">
    <property type="entry name" value="Ankyrin repeat-containing domain"/>
    <property type="match status" value="3"/>
</dbReference>
<keyword evidence="8" id="KW-0206">Cytoskeleton</keyword>
<dbReference type="SMART" id="SM00248">
    <property type="entry name" value="ANK"/>
    <property type="match status" value="22"/>
</dbReference>
<dbReference type="GeneID" id="112931058"/>
<feature type="repeat" description="ANK" evidence="9">
    <location>
        <begin position="106"/>
        <end position="138"/>
    </location>
</feature>
<feature type="compositionally biased region" description="Low complexity" evidence="10">
    <location>
        <begin position="3597"/>
        <end position="3619"/>
    </location>
</feature>
<feature type="compositionally biased region" description="Basic residues" evidence="10">
    <location>
        <begin position="25"/>
        <end position="38"/>
    </location>
</feature>
<feature type="region of interest" description="Disordered" evidence="10">
    <location>
        <begin position="3148"/>
        <end position="3290"/>
    </location>
</feature>
<feature type="region of interest" description="Disordered" evidence="10">
    <location>
        <begin position="2191"/>
        <end position="2282"/>
    </location>
</feature>
<keyword evidence="5" id="KW-0677">Repeat</keyword>
<evidence type="ECO:0000313" key="14">
    <source>
        <dbReference type="RefSeq" id="XP_072612167.1"/>
    </source>
</evidence>
<feature type="compositionally biased region" description="Basic and acidic residues" evidence="10">
    <location>
        <begin position="3246"/>
        <end position="3261"/>
    </location>
</feature>
<feature type="compositionally biased region" description="Basic and acidic residues" evidence="10">
    <location>
        <begin position="2614"/>
        <end position="2631"/>
    </location>
</feature>
<dbReference type="SMART" id="SM00218">
    <property type="entry name" value="ZU5"/>
    <property type="match status" value="1"/>
</dbReference>
<evidence type="ECO:0000256" key="7">
    <source>
        <dbReference type="ARBA" id="ARBA00023136"/>
    </source>
</evidence>